<keyword evidence="3" id="KW-0812">Transmembrane</keyword>
<proteinExistence type="predicted"/>
<dbReference type="Proteomes" id="UP000054859">
    <property type="component" value="Unassembled WGS sequence"/>
</dbReference>
<evidence type="ECO:0000256" key="3">
    <source>
        <dbReference type="SAM" id="Phobius"/>
    </source>
</evidence>
<dbReference type="Gene3D" id="1.20.5.340">
    <property type="match status" value="1"/>
</dbReference>
<keyword evidence="3" id="KW-1133">Transmembrane helix</keyword>
<evidence type="ECO:0000256" key="2">
    <source>
        <dbReference type="SAM" id="MobiDB-lite"/>
    </source>
</evidence>
<protein>
    <submittedName>
        <fullName evidence="4">Protein IcmG (DotF)</fullName>
    </submittedName>
</protein>
<comment type="caution">
    <text evidence="4">The sequence shown here is derived from an EMBL/GenBank/DDBJ whole genome shotgun (WGS) entry which is preliminary data.</text>
</comment>
<keyword evidence="1" id="KW-0175">Coiled coil</keyword>
<sequence>MADQDKDQYNDEYHFADLEGISPPVTDEEAAAEGTNTEAVTERRFSEPSNIRRNALIVVGIILLAMILYKFLGSYFSDRKIPVKDATPVPEQPKPVPQPVITPTPVPPVVQQPVVQDSPQIEQKISSLEVGQQSMRSEVETVNAQLGGLNTNINNLTAQIAQLNQIINTLNAKVDAQAREIEQLTITRKPKPVKKAIRKVTPAPKYYIQAVIPGRAWLIAPNGSTLTVREGSVLPGYGTVKLIDPNQGRIVTSSGQMIRFSQADS</sequence>
<evidence type="ECO:0000256" key="1">
    <source>
        <dbReference type="SAM" id="Coils"/>
    </source>
</evidence>
<keyword evidence="5" id="KW-1185">Reference proteome</keyword>
<accession>A0A0W0R663</accession>
<name>A0A0W0R663_9GAMM</name>
<dbReference type="AlphaFoldDB" id="A0A0W0R663"/>
<dbReference type="EMBL" id="LNKA01000001">
    <property type="protein sequence ID" value="KTC66533.1"/>
    <property type="molecule type" value="Genomic_DNA"/>
</dbReference>
<feature type="compositionally biased region" description="Basic and acidic residues" evidence="2">
    <location>
        <begin position="1"/>
        <end position="17"/>
    </location>
</feature>
<dbReference type="PATRIC" id="fig|45056.6.peg.1233"/>
<organism evidence="4 5">
    <name type="scientific">Legionella adelaidensis</name>
    <dbReference type="NCBI Taxonomy" id="45056"/>
    <lineage>
        <taxon>Bacteria</taxon>
        <taxon>Pseudomonadati</taxon>
        <taxon>Pseudomonadota</taxon>
        <taxon>Gammaproteobacteria</taxon>
        <taxon>Legionellales</taxon>
        <taxon>Legionellaceae</taxon>
        <taxon>Legionella</taxon>
    </lineage>
</organism>
<evidence type="ECO:0000313" key="5">
    <source>
        <dbReference type="Proteomes" id="UP000054859"/>
    </source>
</evidence>
<dbReference type="RefSeq" id="WP_058462201.1">
    <property type="nucleotide sequence ID" value="NZ_CAAAHS010000007.1"/>
</dbReference>
<gene>
    <name evidence="4" type="ORF">Lade_1191</name>
</gene>
<feature type="coiled-coil region" evidence="1">
    <location>
        <begin position="139"/>
        <end position="187"/>
    </location>
</feature>
<reference evidence="4 5" key="1">
    <citation type="submission" date="2015-11" db="EMBL/GenBank/DDBJ databases">
        <title>Identification of large and diverse effector repertoires of 38 Legionella species.</title>
        <authorList>
            <person name="Burstein D."/>
            <person name="Amaro F."/>
            <person name="Zusman T."/>
            <person name="Lifshitz Z."/>
            <person name="Cohen O."/>
            <person name="Gilbert J.A."/>
            <person name="Pupko T."/>
            <person name="Shuman H.A."/>
            <person name="Segal G."/>
        </authorList>
    </citation>
    <scope>NUCLEOTIDE SEQUENCE [LARGE SCALE GENOMIC DNA]</scope>
    <source>
        <strain evidence="4 5">1762-AUS-E</strain>
    </source>
</reference>
<dbReference type="STRING" id="45056.Lade_1191"/>
<feature type="transmembrane region" description="Helical" evidence="3">
    <location>
        <begin position="54"/>
        <end position="72"/>
    </location>
</feature>
<keyword evidence="3" id="KW-0472">Membrane</keyword>
<dbReference type="NCBIfam" id="NF038218">
    <property type="entry name" value="IcmG_DotF_IVB"/>
    <property type="match status" value="1"/>
</dbReference>
<evidence type="ECO:0000313" key="4">
    <source>
        <dbReference type="EMBL" id="KTC66533.1"/>
    </source>
</evidence>
<feature type="region of interest" description="Disordered" evidence="2">
    <location>
        <begin position="1"/>
        <end position="39"/>
    </location>
</feature>
<dbReference type="OrthoDB" id="5622044at2"/>